<dbReference type="Pfam" id="PF14196">
    <property type="entry name" value="ATC_hydrolase"/>
    <property type="match status" value="1"/>
</dbReference>
<name>A0A9D1LLR9_9CLOT</name>
<dbReference type="GO" id="GO:0016787">
    <property type="term" value="F:hydrolase activity"/>
    <property type="evidence" value="ECO:0007669"/>
    <property type="project" value="UniProtKB-KW"/>
</dbReference>
<comment type="caution">
    <text evidence="1">The sequence shown here is derived from an EMBL/GenBank/DDBJ whole genome shotgun (WGS) entry which is preliminary data.</text>
</comment>
<reference evidence="1" key="1">
    <citation type="submission" date="2020-10" db="EMBL/GenBank/DDBJ databases">
        <authorList>
            <person name="Gilroy R."/>
        </authorList>
    </citation>
    <scope>NUCLEOTIDE SEQUENCE</scope>
    <source>
        <strain evidence="1">CHK191-8634</strain>
    </source>
</reference>
<dbReference type="InterPro" id="IPR026002">
    <property type="entry name" value="ATC_hydrolase-like"/>
</dbReference>
<dbReference type="AlphaFoldDB" id="A0A9D1LLR9"/>
<gene>
    <name evidence="1" type="ORF">IAB67_07445</name>
</gene>
<accession>A0A9D1LLR9</accession>
<keyword evidence="1" id="KW-0378">Hydrolase</keyword>
<evidence type="ECO:0000313" key="2">
    <source>
        <dbReference type="Proteomes" id="UP000824073"/>
    </source>
</evidence>
<organism evidence="1 2">
    <name type="scientific">Candidatus Ventrousia excrementavium</name>
    <dbReference type="NCBI Taxonomy" id="2840961"/>
    <lineage>
        <taxon>Bacteria</taxon>
        <taxon>Bacillati</taxon>
        <taxon>Bacillota</taxon>
        <taxon>Clostridia</taxon>
        <taxon>Eubacteriales</taxon>
        <taxon>Clostridiaceae</taxon>
        <taxon>Clostridiaceae incertae sedis</taxon>
        <taxon>Candidatus Ventrousia</taxon>
    </lineage>
</organism>
<dbReference type="EMBL" id="DVMR01000057">
    <property type="protein sequence ID" value="HIU44111.1"/>
    <property type="molecule type" value="Genomic_DNA"/>
</dbReference>
<sequence length="223" mass="25768">MLNEKQHAFIAAQYYRLIHELDPAGAERVFLFCTRKYAEERGARMAQRALRDGRELTLGTYMSYGEWEYTDPDFSQSEIIETVPDHHYLVHKCPWSTQFYEMGALDCAKSYCRDLDLSIARGFNPDADFEVRSTMHTAGVCEFVLHGAGEKPRAPRDKKNQRPFAYHCGHLLSTFDRCVRNIYGDRGRDMTAEVERRFGDQYGADALVELLDNKSRDFLDINA</sequence>
<protein>
    <submittedName>
        <fullName evidence="1">L-2-amino-thiazoline-4-carboxylic acid hydrolase</fullName>
    </submittedName>
</protein>
<proteinExistence type="predicted"/>
<reference evidence="1" key="2">
    <citation type="journal article" date="2021" name="PeerJ">
        <title>Extensive microbial diversity within the chicken gut microbiome revealed by metagenomics and culture.</title>
        <authorList>
            <person name="Gilroy R."/>
            <person name="Ravi A."/>
            <person name="Getino M."/>
            <person name="Pursley I."/>
            <person name="Horton D.L."/>
            <person name="Alikhan N.F."/>
            <person name="Baker D."/>
            <person name="Gharbi K."/>
            <person name="Hall N."/>
            <person name="Watson M."/>
            <person name="Adriaenssens E.M."/>
            <person name="Foster-Nyarko E."/>
            <person name="Jarju S."/>
            <person name="Secka A."/>
            <person name="Antonio M."/>
            <person name="Oren A."/>
            <person name="Chaudhuri R.R."/>
            <person name="La Ragione R."/>
            <person name="Hildebrand F."/>
            <person name="Pallen M.J."/>
        </authorList>
    </citation>
    <scope>NUCLEOTIDE SEQUENCE</scope>
    <source>
        <strain evidence="1">CHK191-8634</strain>
    </source>
</reference>
<evidence type="ECO:0000313" key="1">
    <source>
        <dbReference type="EMBL" id="HIU44111.1"/>
    </source>
</evidence>
<dbReference type="Proteomes" id="UP000824073">
    <property type="component" value="Unassembled WGS sequence"/>
</dbReference>